<dbReference type="AlphaFoldDB" id="A0A6A6V512"/>
<feature type="compositionally biased region" description="Polar residues" evidence="8">
    <location>
        <begin position="1"/>
        <end position="13"/>
    </location>
</feature>
<dbReference type="InterPro" id="IPR050186">
    <property type="entry name" value="TPT_transporter"/>
</dbReference>
<feature type="transmembrane region" description="Helical" evidence="7">
    <location>
        <begin position="421"/>
        <end position="440"/>
    </location>
</feature>
<keyword evidence="7" id="KW-0813">Transport</keyword>
<evidence type="ECO:0000256" key="1">
    <source>
        <dbReference type="ARBA" id="ARBA00003420"/>
    </source>
</evidence>
<dbReference type="EMBL" id="MU006587">
    <property type="protein sequence ID" value="KAF2744610.1"/>
    <property type="molecule type" value="Genomic_DNA"/>
</dbReference>
<feature type="transmembrane region" description="Helical" evidence="7">
    <location>
        <begin position="337"/>
        <end position="354"/>
    </location>
</feature>
<dbReference type="Proteomes" id="UP000799440">
    <property type="component" value="Unassembled WGS sequence"/>
</dbReference>
<feature type="transmembrane region" description="Helical" evidence="7">
    <location>
        <begin position="452"/>
        <end position="474"/>
    </location>
</feature>
<proteinExistence type="inferred from homology"/>
<name>A0A6A6V512_9PLEO</name>
<dbReference type="GO" id="GO:0005789">
    <property type="term" value="C:endoplasmic reticulum membrane"/>
    <property type="evidence" value="ECO:0007669"/>
    <property type="project" value="UniProtKB-SubCell"/>
</dbReference>
<keyword evidence="10" id="KW-1185">Reference proteome</keyword>
<organism evidence="9 10">
    <name type="scientific">Sporormia fimetaria CBS 119925</name>
    <dbReference type="NCBI Taxonomy" id="1340428"/>
    <lineage>
        <taxon>Eukaryota</taxon>
        <taxon>Fungi</taxon>
        <taxon>Dikarya</taxon>
        <taxon>Ascomycota</taxon>
        <taxon>Pezizomycotina</taxon>
        <taxon>Dothideomycetes</taxon>
        <taxon>Pleosporomycetidae</taxon>
        <taxon>Pleosporales</taxon>
        <taxon>Sporormiaceae</taxon>
        <taxon>Sporormia</taxon>
    </lineage>
</organism>
<dbReference type="GO" id="GO:0000139">
    <property type="term" value="C:Golgi membrane"/>
    <property type="evidence" value="ECO:0007669"/>
    <property type="project" value="UniProtKB-SubCell"/>
</dbReference>
<comment type="subcellular location">
    <subcellularLocation>
        <location evidence="7">Golgi apparatus membrane</location>
        <topology evidence="7">Multi-pass membrane protein</topology>
    </subcellularLocation>
    <subcellularLocation>
        <location evidence="7">Cytoplasmic vesicle membrane</location>
        <topology evidence="7">Multi-pass membrane protein</topology>
    </subcellularLocation>
    <subcellularLocation>
        <location evidence="7">Endoplasmic reticulum membrane</location>
        <topology evidence="7">Multi-pass membrane protein</topology>
    </subcellularLocation>
</comment>
<gene>
    <name evidence="9" type="ORF">M011DRAFT_448808</name>
</gene>
<feature type="transmembrane region" description="Helical" evidence="7">
    <location>
        <begin position="151"/>
        <end position="173"/>
    </location>
</feature>
<keyword evidence="4 7" id="KW-0812">Transmembrane</keyword>
<feature type="transmembrane region" description="Helical" evidence="7">
    <location>
        <begin position="310"/>
        <end position="330"/>
    </location>
</feature>
<protein>
    <recommendedName>
        <fullName evidence="7">GDP-mannose transporter</fullName>
        <shortName evidence="7">GMT</shortName>
    </recommendedName>
</protein>
<keyword evidence="6 7" id="KW-0472">Membrane</keyword>
<keyword evidence="7" id="KW-0256">Endoplasmic reticulum</keyword>
<feature type="transmembrane region" description="Helical" evidence="7">
    <location>
        <begin position="366"/>
        <end position="383"/>
    </location>
</feature>
<feature type="region of interest" description="Disordered" evidence="8">
    <location>
        <begin position="1"/>
        <end position="127"/>
    </location>
</feature>
<feature type="compositionally biased region" description="Low complexity" evidence="8">
    <location>
        <begin position="92"/>
        <end position="104"/>
    </location>
</feature>
<evidence type="ECO:0000256" key="7">
    <source>
        <dbReference type="RuleBase" id="RU367097"/>
    </source>
</evidence>
<dbReference type="OrthoDB" id="5547497at2759"/>
<sequence length="545" mass="59487">MNASRPFTRSANQFFRPALDFLNNTSNRPNHSKKRQPPSHRYKSSASSLDDTDHEDADIYSKMDSATTSRASHSGKNSLSELQPPVPLIDVGSGSATGGSRATSPYPRSRSAVQSEDEDDDFEPASSIRPLVSSDVGSGGRGMWRQGGLGGFFFSSWLGWQIWVGLLVFWVSGCSFATLLMNRFIFQTGVYKFPYPIAGTYLQLLITHLLLLGFSSLTRGLQNPLRKLGFGAAVAPAYPNAQGGFRGASAKRPSVLQFGRWLANGTGGIAGGGLFEFDTKTAKQVLPLAIVFVAKLLLSNVSFYSAPLAIYHLSRIAVVPTNLLISSFVFQENHSTTTLSAALIPTLNLLFANIRTNERVSPDTVVYGVLSTLPVALYPLLLLRTYRTLVNSLTPAGDIPSAWDHTPDTTNTASTRAYFRLLHYLSLLSLMILTPILLISGDLPSMIRKLPFLDVTFFWFMIFMGSLASFAVFVSTPLLVKSTSPLTATFLMVPRAAFQLVVLSGFKMPAHSWVGVTLCWVSSAWFLIARREEARVWGVGRIGSG</sequence>
<comment type="function">
    <text evidence="1 7">Involved in the import of GDP-mannose from the cytoplasm into the Golgi lumen.</text>
</comment>
<evidence type="ECO:0000313" key="9">
    <source>
        <dbReference type="EMBL" id="KAF2744610.1"/>
    </source>
</evidence>
<evidence type="ECO:0000256" key="4">
    <source>
        <dbReference type="ARBA" id="ARBA00022692"/>
    </source>
</evidence>
<comment type="subunit">
    <text evidence="3 7">Homooligomer.</text>
</comment>
<dbReference type="PANTHER" id="PTHR11132">
    <property type="entry name" value="SOLUTE CARRIER FAMILY 35"/>
    <property type="match status" value="1"/>
</dbReference>
<feature type="compositionally biased region" description="Basic residues" evidence="8">
    <location>
        <begin position="30"/>
        <end position="43"/>
    </location>
</feature>
<evidence type="ECO:0000313" key="10">
    <source>
        <dbReference type="Proteomes" id="UP000799440"/>
    </source>
</evidence>
<keyword evidence="5 7" id="KW-1133">Transmembrane helix</keyword>
<evidence type="ECO:0000256" key="3">
    <source>
        <dbReference type="ARBA" id="ARBA00011182"/>
    </source>
</evidence>
<accession>A0A6A6V512</accession>
<evidence type="ECO:0000256" key="5">
    <source>
        <dbReference type="ARBA" id="ARBA00022989"/>
    </source>
</evidence>
<evidence type="ECO:0000256" key="2">
    <source>
        <dbReference type="ARBA" id="ARBA00010425"/>
    </source>
</evidence>
<evidence type="ECO:0000256" key="8">
    <source>
        <dbReference type="SAM" id="MobiDB-lite"/>
    </source>
</evidence>
<reference evidence="9" key="1">
    <citation type="journal article" date="2020" name="Stud. Mycol.">
        <title>101 Dothideomycetes genomes: a test case for predicting lifestyles and emergence of pathogens.</title>
        <authorList>
            <person name="Haridas S."/>
            <person name="Albert R."/>
            <person name="Binder M."/>
            <person name="Bloem J."/>
            <person name="Labutti K."/>
            <person name="Salamov A."/>
            <person name="Andreopoulos B."/>
            <person name="Baker S."/>
            <person name="Barry K."/>
            <person name="Bills G."/>
            <person name="Bluhm B."/>
            <person name="Cannon C."/>
            <person name="Castanera R."/>
            <person name="Culley D."/>
            <person name="Daum C."/>
            <person name="Ezra D."/>
            <person name="Gonzalez J."/>
            <person name="Henrissat B."/>
            <person name="Kuo A."/>
            <person name="Liang C."/>
            <person name="Lipzen A."/>
            <person name="Lutzoni F."/>
            <person name="Magnuson J."/>
            <person name="Mondo S."/>
            <person name="Nolan M."/>
            <person name="Ohm R."/>
            <person name="Pangilinan J."/>
            <person name="Park H.-J."/>
            <person name="Ramirez L."/>
            <person name="Alfaro M."/>
            <person name="Sun H."/>
            <person name="Tritt A."/>
            <person name="Yoshinaga Y."/>
            <person name="Zwiers L.-H."/>
            <person name="Turgeon B."/>
            <person name="Goodwin S."/>
            <person name="Spatafora J."/>
            <person name="Crous P."/>
            <person name="Grigoriev I."/>
        </authorList>
    </citation>
    <scope>NUCLEOTIDE SEQUENCE</scope>
    <source>
        <strain evidence="9">CBS 119925</strain>
    </source>
</reference>
<comment type="similarity">
    <text evidence="2 7">Belongs to the TPT transporter family. SLC35D subfamily.</text>
</comment>
<keyword evidence="7" id="KW-0762">Sugar transport</keyword>
<keyword evidence="7" id="KW-0968">Cytoplasmic vesicle</keyword>
<feature type="transmembrane region" description="Helical" evidence="7">
    <location>
        <begin position="193"/>
        <end position="217"/>
    </location>
</feature>
<feature type="transmembrane region" description="Helical" evidence="7">
    <location>
        <begin position="285"/>
        <end position="304"/>
    </location>
</feature>
<feature type="compositionally biased region" description="Polar residues" evidence="8">
    <location>
        <begin position="64"/>
        <end position="81"/>
    </location>
</feature>
<dbReference type="GO" id="GO:0030659">
    <property type="term" value="C:cytoplasmic vesicle membrane"/>
    <property type="evidence" value="ECO:0007669"/>
    <property type="project" value="UniProtKB-SubCell"/>
</dbReference>
<keyword evidence="7" id="KW-0333">Golgi apparatus</keyword>
<evidence type="ECO:0000256" key="6">
    <source>
        <dbReference type="ARBA" id="ARBA00023136"/>
    </source>
</evidence>